<dbReference type="PaxDb" id="65489-OBART03G12190.1"/>
<reference evidence="1" key="2">
    <citation type="submission" date="2015-03" db="UniProtKB">
        <authorList>
            <consortium name="EnsemblPlants"/>
        </authorList>
    </citation>
    <scope>IDENTIFICATION</scope>
</reference>
<dbReference type="HOGENOM" id="CLU_2658395_0_0_1"/>
<dbReference type="Proteomes" id="UP000026960">
    <property type="component" value="Chromosome 3"/>
</dbReference>
<dbReference type="EnsemblPlants" id="OBART03G12190.1">
    <property type="protein sequence ID" value="OBART03G12190.1"/>
    <property type="gene ID" value="OBART03G12190"/>
</dbReference>
<organism evidence="1">
    <name type="scientific">Oryza barthii</name>
    <dbReference type="NCBI Taxonomy" id="65489"/>
    <lineage>
        <taxon>Eukaryota</taxon>
        <taxon>Viridiplantae</taxon>
        <taxon>Streptophyta</taxon>
        <taxon>Embryophyta</taxon>
        <taxon>Tracheophyta</taxon>
        <taxon>Spermatophyta</taxon>
        <taxon>Magnoliopsida</taxon>
        <taxon>Liliopsida</taxon>
        <taxon>Poales</taxon>
        <taxon>Poaceae</taxon>
        <taxon>BOP clade</taxon>
        <taxon>Oryzoideae</taxon>
        <taxon>Oryzeae</taxon>
        <taxon>Oryzinae</taxon>
        <taxon>Oryza</taxon>
    </lineage>
</organism>
<reference evidence="1" key="1">
    <citation type="journal article" date="2009" name="Rice">
        <title>De Novo Next Generation Sequencing of Plant Genomes.</title>
        <authorList>
            <person name="Rounsley S."/>
            <person name="Marri P.R."/>
            <person name="Yu Y."/>
            <person name="He R."/>
            <person name="Sisneros N."/>
            <person name="Goicoechea J.L."/>
            <person name="Lee S.J."/>
            <person name="Angelova A."/>
            <person name="Kudrna D."/>
            <person name="Luo M."/>
            <person name="Affourtit J."/>
            <person name="Desany B."/>
            <person name="Knight J."/>
            <person name="Niazi F."/>
            <person name="Egholm M."/>
            <person name="Wing R.A."/>
        </authorList>
    </citation>
    <scope>NUCLEOTIDE SEQUENCE [LARGE SCALE GENOMIC DNA]</scope>
    <source>
        <strain evidence="1">cv. IRGC 105608</strain>
    </source>
</reference>
<dbReference type="Gramene" id="OBART03G12190.1">
    <property type="protein sequence ID" value="OBART03G12190.1"/>
    <property type="gene ID" value="OBART03G12190"/>
</dbReference>
<keyword evidence="2" id="KW-1185">Reference proteome</keyword>
<name>A0A0D3FGS8_9ORYZ</name>
<evidence type="ECO:0000313" key="2">
    <source>
        <dbReference type="Proteomes" id="UP000026960"/>
    </source>
</evidence>
<dbReference type="AlphaFoldDB" id="A0A0D3FGS8"/>
<evidence type="ECO:0000313" key="1">
    <source>
        <dbReference type="EnsemblPlants" id="OBART03G12190.1"/>
    </source>
</evidence>
<proteinExistence type="predicted"/>
<accession>A0A0D3FGS8</accession>
<protein>
    <submittedName>
        <fullName evidence="1">Uncharacterized protein</fullName>
    </submittedName>
</protein>
<sequence>MSSRDVEDLVYVASRPRELAARDISTKRGGASVAGARNGVTSVVGARRGRGGGGGSRIRGRERRRMSFIIYNVITI</sequence>